<dbReference type="EMBL" id="VZZJ01000012">
    <property type="protein sequence ID" value="KAB1072690.1"/>
    <property type="molecule type" value="Genomic_DNA"/>
</dbReference>
<sequence>MTSYDECARDLRSYIDQADRDDFGAAQNAILKFALAEPDPQGRADAMDALLADLTRNGDPTGMSEAQQAFHTVLLAMIERTKTVVGPFTAGR</sequence>
<organism evidence="1 2">
    <name type="scientific">Methylobacterium planeticum</name>
    <dbReference type="NCBI Taxonomy" id="2615211"/>
    <lineage>
        <taxon>Bacteria</taxon>
        <taxon>Pseudomonadati</taxon>
        <taxon>Pseudomonadota</taxon>
        <taxon>Alphaproteobacteria</taxon>
        <taxon>Hyphomicrobiales</taxon>
        <taxon>Methylobacteriaceae</taxon>
        <taxon>Methylobacterium</taxon>
    </lineage>
</organism>
<dbReference type="AlphaFoldDB" id="A0A6N6MMV2"/>
<name>A0A6N6MMV2_9HYPH</name>
<protein>
    <submittedName>
        <fullName evidence="1">Uncharacterized protein</fullName>
    </submittedName>
</protein>
<comment type="caution">
    <text evidence="1">The sequence shown here is derived from an EMBL/GenBank/DDBJ whole genome shotgun (WGS) entry which is preliminary data.</text>
</comment>
<evidence type="ECO:0000313" key="1">
    <source>
        <dbReference type="EMBL" id="KAB1072690.1"/>
    </source>
</evidence>
<evidence type="ECO:0000313" key="2">
    <source>
        <dbReference type="Proteomes" id="UP000441523"/>
    </source>
</evidence>
<dbReference type="Proteomes" id="UP000441523">
    <property type="component" value="Unassembled WGS sequence"/>
</dbReference>
<accession>A0A6N6MMV2</accession>
<proteinExistence type="predicted"/>
<gene>
    <name evidence="1" type="ORF">F6X51_15135</name>
</gene>
<reference evidence="1 2" key="1">
    <citation type="submission" date="2019-09" db="EMBL/GenBank/DDBJ databases">
        <title>YIM 132548 draft genome.</title>
        <authorList>
            <person name="Jiang L."/>
        </authorList>
    </citation>
    <scope>NUCLEOTIDE SEQUENCE [LARGE SCALE GENOMIC DNA]</scope>
    <source>
        <strain evidence="1 2">YIM 132548</strain>
    </source>
</reference>
<keyword evidence="2" id="KW-1185">Reference proteome</keyword>